<evidence type="ECO:0000313" key="2">
    <source>
        <dbReference type="Proteomes" id="UP000291591"/>
    </source>
</evidence>
<evidence type="ECO:0000313" key="1">
    <source>
        <dbReference type="EMBL" id="RZT84951.1"/>
    </source>
</evidence>
<dbReference type="Proteomes" id="UP000291591">
    <property type="component" value="Unassembled WGS sequence"/>
</dbReference>
<sequence>MTWPDGLVDVVSAHLSCEVATIARDGTPIAWPMVPLYLPERDEFLLTTSIGFPAKIAHLERDARVSLLFSDPTGSGSGAPPVVLVQGSATVEPEVQTATGDLLAHWARVHAVQPMSRLFSSTPPTRWFMDFYYMRRLIRVRPETVTWWPDRDTAHAPRRRQLAPVAPAAAPVPAPTHATVGDAEWTDLVRNLARFPDAVLNAYDDDGRPVGLRASPRVDHAARVLHWPGPAGVDVAAGPASVLWHSHDETMWSLRSFAARGAIAPGDDGLVFTPGGVLPGLGLSGPLGDGKVFLDARRRAGRYLSRRGLPRPRIPWDRLRVPT</sequence>
<protein>
    <submittedName>
        <fullName evidence="1">Pyridoxamine 5'-phosphate oxidase</fullName>
    </submittedName>
</protein>
<proteinExistence type="predicted"/>
<organism evidence="1 2">
    <name type="scientific">Pseudonocardia sediminis</name>
    <dbReference type="NCBI Taxonomy" id="1397368"/>
    <lineage>
        <taxon>Bacteria</taxon>
        <taxon>Bacillati</taxon>
        <taxon>Actinomycetota</taxon>
        <taxon>Actinomycetes</taxon>
        <taxon>Pseudonocardiales</taxon>
        <taxon>Pseudonocardiaceae</taxon>
        <taxon>Pseudonocardia</taxon>
    </lineage>
</organism>
<dbReference type="InterPro" id="IPR012349">
    <property type="entry name" value="Split_barrel_FMN-bd"/>
</dbReference>
<dbReference type="EMBL" id="SHKL01000001">
    <property type="protein sequence ID" value="RZT84951.1"/>
    <property type="molecule type" value="Genomic_DNA"/>
</dbReference>
<gene>
    <name evidence="1" type="ORF">EV383_1811</name>
</gene>
<comment type="caution">
    <text evidence="1">The sequence shown here is derived from an EMBL/GenBank/DDBJ whole genome shotgun (WGS) entry which is preliminary data.</text>
</comment>
<dbReference type="Gene3D" id="2.30.110.10">
    <property type="entry name" value="Electron Transport, Fmn-binding Protein, Chain A"/>
    <property type="match status" value="1"/>
</dbReference>
<name>A0A4Q7UVS3_PSEST</name>
<keyword evidence="2" id="KW-1185">Reference proteome</keyword>
<dbReference type="SUPFAM" id="SSF50475">
    <property type="entry name" value="FMN-binding split barrel"/>
    <property type="match status" value="1"/>
</dbReference>
<dbReference type="AlphaFoldDB" id="A0A4Q7UVS3"/>
<reference evidence="1 2" key="1">
    <citation type="submission" date="2019-02" db="EMBL/GenBank/DDBJ databases">
        <title>Sequencing the genomes of 1000 actinobacteria strains.</title>
        <authorList>
            <person name="Klenk H.-P."/>
        </authorList>
    </citation>
    <scope>NUCLEOTIDE SEQUENCE [LARGE SCALE GENOMIC DNA]</scope>
    <source>
        <strain evidence="1 2">DSM 45779</strain>
    </source>
</reference>
<accession>A0A4Q7UVS3</accession>